<dbReference type="InParanoid" id="W0RNX1"/>
<dbReference type="PROSITE" id="PS51257">
    <property type="entry name" value="PROKAR_LIPOPROTEIN"/>
    <property type="match status" value="1"/>
</dbReference>
<accession>W0RNX1</accession>
<feature type="signal peptide" evidence="1">
    <location>
        <begin position="1"/>
        <end position="23"/>
    </location>
</feature>
<dbReference type="KEGG" id="gba:J421_5149"/>
<keyword evidence="3" id="KW-1185">Reference proteome</keyword>
<geneLocation type="plasmid" evidence="2 3">
    <name>1</name>
</geneLocation>
<dbReference type="OrthoDB" id="193535at2"/>
<dbReference type="Pfam" id="PF11937">
    <property type="entry name" value="DUF3455"/>
    <property type="match status" value="1"/>
</dbReference>
<dbReference type="InterPro" id="IPR021851">
    <property type="entry name" value="DUF3455"/>
</dbReference>
<reference evidence="2 3" key="1">
    <citation type="journal article" date="2014" name="Genome Announc.">
        <title>Genome Sequence and Methylome of Soil Bacterium Gemmatirosa kalamazoonensis KBS708T, a Member of the Rarely Cultivated Gemmatimonadetes Phylum.</title>
        <authorList>
            <person name="Debruyn J.M."/>
            <person name="Radosevich M."/>
            <person name="Wommack K.E."/>
            <person name="Polson S.W."/>
            <person name="Hauser L.J."/>
            <person name="Fawaz M.N."/>
            <person name="Korlach J."/>
            <person name="Tsai Y.C."/>
        </authorList>
    </citation>
    <scope>NUCLEOTIDE SEQUENCE [LARGE SCALE GENOMIC DNA]</scope>
    <source>
        <strain evidence="2 3">KBS708</strain>
        <plasmid evidence="3">Plasmid 1</plasmid>
    </source>
</reference>
<dbReference type="HOGENOM" id="CLU_101709_1_0_0"/>
<evidence type="ECO:0000256" key="1">
    <source>
        <dbReference type="SAM" id="SignalP"/>
    </source>
</evidence>
<evidence type="ECO:0008006" key="4">
    <source>
        <dbReference type="Google" id="ProtNLM"/>
    </source>
</evidence>
<dbReference type="PANTHER" id="PTHR35567:SF1">
    <property type="entry name" value="CONSERVED FUNGAL PROTEIN (AFU_ORTHOLOGUE AFUA_1G14230)"/>
    <property type="match status" value="1"/>
</dbReference>
<keyword evidence="2" id="KW-0614">Plasmid</keyword>
<organism evidence="2 3">
    <name type="scientific">Gemmatirosa kalamazoonensis</name>
    <dbReference type="NCBI Taxonomy" id="861299"/>
    <lineage>
        <taxon>Bacteria</taxon>
        <taxon>Pseudomonadati</taxon>
        <taxon>Gemmatimonadota</taxon>
        <taxon>Gemmatimonadia</taxon>
        <taxon>Gemmatimonadales</taxon>
        <taxon>Gemmatimonadaceae</taxon>
        <taxon>Gemmatirosa</taxon>
    </lineage>
</organism>
<protein>
    <recommendedName>
        <fullName evidence="4">DUF3455 domain-containing protein</fullName>
    </recommendedName>
</protein>
<sequence length="191" mass="19672">MITTTARALPRAIAALSAAIVLAACADRTAGGALGPVGPQADAARFPDLGSCQTLLKVPDGSTVAFHAFATGVQIYRWNGTSWAFVAPAADLFADASKNALVGTHFGGPTWQTLSGSRVVGTVTGRCTPNPTAIAWLVLDAVADGPGVFEDTKFIQRLNTVGGNAPSAPGSTVGEEARVPYTADYYFYRAP</sequence>
<feature type="chain" id="PRO_5004795789" description="DUF3455 domain-containing protein" evidence="1">
    <location>
        <begin position="24"/>
        <end position="191"/>
    </location>
</feature>
<evidence type="ECO:0000313" key="3">
    <source>
        <dbReference type="Proteomes" id="UP000019151"/>
    </source>
</evidence>
<gene>
    <name evidence="2" type="ORF">J421_5149</name>
</gene>
<keyword evidence="1" id="KW-0732">Signal</keyword>
<dbReference type="PANTHER" id="PTHR35567">
    <property type="entry name" value="MALATE DEHYDROGENASE (AFU_ORTHOLOGUE AFUA_2G13800)"/>
    <property type="match status" value="1"/>
</dbReference>
<dbReference type="EMBL" id="CP007129">
    <property type="protein sequence ID" value="AHG92684.1"/>
    <property type="molecule type" value="Genomic_DNA"/>
</dbReference>
<name>W0RNX1_9BACT</name>
<dbReference type="AlphaFoldDB" id="W0RNX1"/>
<dbReference type="Proteomes" id="UP000019151">
    <property type="component" value="Plasmid 1"/>
</dbReference>
<dbReference type="RefSeq" id="WP_025414014.1">
    <property type="nucleotide sequence ID" value="NZ_CP007129.1"/>
</dbReference>
<evidence type="ECO:0000313" key="2">
    <source>
        <dbReference type="EMBL" id="AHG92684.1"/>
    </source>
</evidence>
<proteinExistence type="predicted"/>